<dbReference type="InterPro" id="IPR000182">
    <property type="entry name" value="GNAT_dom"/>
</dbReference>
<proteinExistence type="predicted"/>
<dbReference type="PANTHER" id="PTHR43617">
    <property type="entry name" value="L-AMINO ACID N-ACETYLTRANSFERASE"/>
    <property type="match status" value="1"/>
</dbReference>
<keyword evidence="3" id="KW-1185">Reference proteome</keyword>
<dbReference type="InterPro" id="IPR016181">
    <property type="entry name" value="Acyl_CoA_acyltransferase"/>
</dbReference>
<keyword evidence="2" id="KW-0808">Transferase</keyword>
<dbReference type="SUPFAM" id="SSF55729">
    <property type="entry name" value="Acyl-CoA N-acyltransferases (Nat)"/>
    <property type="match status" value="2"/>
</dbReference>
<dbReference type="Proteomes" id="UP000093309">
    <property type="component" value="Unassembled WGS sequence"/>
</dbReference>
<dbReference type="STRING" id="512399.A8709_06380"/>
<dbReference type="OrthoDB" id="2861902at2"/>
<feature type="domain" description="N-acetyltransferase" evidence="1">
    <location>
        <begin position="174"/>
        <end position="320"/>
    </location>
</feature>
<protein>
    <submittedName>
        <fullName evidence="2">Acetyltransferase</fullName>
    </submittedName>
</protein>
<comment type="caution">
    <text evidence="2">The sequence shown here is derived from an EMBL/GenBank/DDBJ whole genome shotgun (WGS) entry which is preliminary data.</text>
</comment>
<dbReference type="InterPro" id="IPR050276">
    <property type="entry name" value="MshD_Acetyltransferase"/>
</dbReference>
<dbReference type="EMBL" id="LYPC01000028">
    <property type="protein sequence ID" value="OCT11299.1"/>
    <property type="molecule type" value="Genomic_DNA"/>
</dbReference>
<accession>A0A1C0ZT90</accession>
<dbReference type="GO" id="GO:0016747">
    <property type="term" value="F:acyltransferase activity, transferring groups other than amino-acyl groups"/>
    <property type="evidence" value="ECO:0007669"/>
    <property type="project" value="InterPro"/>
</dbReference>
<feature type="domain" description="N-acetyltransferase" evidence="1">
    <location>
        <begin position="1"/>
        <end position="166"/>
    </location>
</feature>
<organism evidence="2 3">
    <name type="scientific">Paenibacillus pectinilyticus</name>
    <dbReference type="NCBI Taxonomy" id="512399"/>
    <lineage>
        <taxon>Bacteria</taxon>
        <taxon>Bacillati</taxon>
        <taxon>Bacillota</taxon>
        <taxon>Bacilli</taxon>
        <taxon>Bacillales</taxon>
        <taxon>Paenibacillaceae</taxon>
        <taxon>Paenibacillus</taxon>
    </lineage>
</organism>
<sequence length="322" mass="36899">MNYVPLKEDRLTELCLLWNRELGEHFPMQEQLLKQNSFADVNVLKSGSWVAVDEVSGKAVGFIVAKLWQEHRDLVLGAGAGWIQVLLVDRNLRGLGIGSELLKRAETALMEHGVQKILIGRDPWHYFPGVPNEYPEVRTWLESKGYKDDNRVENDLLAIYDDTSVYELPKHEGVSFRLLESDEKDELLAFFRRCFPGRWEYEAIRYFELGGTGREFVVIETDGHIVGFCRINDSSSPIIAQNVYWSPLFEDELGGIGPLGVDSAYQGRGFGLAVVQAGVHFLRERQIRQIVIDWTTLVAFYEKLNYRVWKAYDSYSKVVETT</sequence>
<evidence type="ECO:0000313" key="3">
    <source>
        <dbReference type="Proteomes" id="UP000093309"/>
    </source>
</evidence>
<name>A0A1C0ZT90_9BACL</name>
<dbReference type="Pfam" id="PF00583">
    <property type="entry name" value="Acetyltransf_1"/>
    <property type="match status" value="2"/>
</dbReference>
<dbReference type="RefSeq" id="WP_065858205.1">
    <property type="nucleotide sequence ID" value="NZ_LYPC01000028.1"/>
</dbReference>
<dbReference type="CDD" id="cd04301">
    <property type="entry name" value="NAT_SF"/>
    <property type="match status" value="2"/>
</dbReference>
<evidence type="ECO:0000313" key="2">
    <source>
        <dbReference type="EMBL" id="OCT11299.1"/>
    </source>
</evidence>
<reference evidence="3" key="1">
    <citation type="submission" date="2016-05" db="EMBL/GenBank/DDBJ databases">
        <title>Paenibacillus oryzae. sp. nov., isolated from the rice root.</title>
        <authorList>
            <person name="Zhang J."/>
            <person name="Zhang X."/>
        </authorList>
    </citation>
    <scope>NUCLEOTIDE SEQUENCE [LARGE SCALE GENOMIC DNA]</scope>
    <source>
        <strain evidence="3">KCTC13222</strain>
    </source>
</reference>
<gene>
    <name evidence="2" type="ORF">A8709_06380</name>
</gene>
<dbReference type="Gene3D" id="3.40.630.30">
    <property type="match status" value="2"/>
</dbReference>
<dbReference type="AlphaFoldDB" id="A0A1C0ZT90"/>
<evidence type="ECO:0000259" key="1">
    <source>
        <dbReference type="PROSITE" id="PS51186"/>
    </source>
</evidence>
<dbReference type="PROSITE" id="PS51186">
    <property type="entry name" value="GNAT"/>
    <property type="match status" value="2"/>
</dbReference>